<evidence type="ECO:0000256" key="1">
    <source>
        <dbReference type="SAM" id="Coils"/>
    </source>
</evidence>
<keyword evidence="1" id="KW-0175">Coiled coil</keyword>
<dbReference type="Proteomes" id="UP000772434">
    <property type="component" value="Unassembled WGS sequence"/>
</dbReference>
<sequence>MTFLDRPAAPWGLQPACAKFPSTPSVKKDRVNAGNPRFGLVEGVAKGGAAFDIYREKALPKPCTTRGESTKMFHKRLPVIVRRCEQLSAETGCWLYLATAHPNSRSPFVHYTSQRLLQEPSFPLLDELHNTANKMFYVLKNTQHSTASSLATDLHNTNEKLAEAQLEANQLRAELERLSRLAKENRLTEDLLSRLPPPAT</sequence>
<gene>
    <name evidence="2" type="ORF">BDP27DRAFT_1533038</name>
</gene>
<proteinExistence type="predicted"/>
<dbReference type="AlphaFoldDB" id="A0A9P5TV20"/>
<dbReference type="EMBL" id="JADNRY010000690">
    <property type="protein sequence ID" value="KAF9029755.1"/>
    <property type="molecule type" value="Genomic_DNA"/>
</dbReference>
<reference evidence="2" key="1">
    <citation type="submission" date="2020-11" db="EMBL/GenBank/DDBJ databases">
        <authorList>
            <consortium name="DOE Joint Genome Institute"/>
            <person name="Ahrendt S."/>
            <person name="Riley R."/>
            <person name="Andreopoulos W."/>
            <person name="Labutti K."/>
            <person name="Pangilinan J."/>
            <person name="Ruiz-Duenas F.J."/>
            <person name="Barrasa J.M."/>
            <person name="Sanchez-Garcia M."/>
            <person name="Camarero S."/>
            <person name="Miyauchi S."/>
            <person name="Serrano A."/>
            <person name="Linde D."/>
            <person name="Babiker R."/>
            <person name="Drula E."/>
            <person name="Ayuso-Fernandez I."/>
            <person name="Pacheco R."/>
            <person name="Padilla G."/>
            <person name="Ferreira P."/>
            <person name="Barriuso J."/>
            <person name="Kellner H."/>
            <person name="Castanera R."/>
            <person name="Alfaro M."/>
            <person name="Ramirez L."/>
            <person name="Pisabarro A.G."/>
            <person name="Kuo A."/>
            <person name="Tritt A."/>
            <person name="Lipzen A."/>
            <person name="He G."/>
            <person name="Yan M."/>
            <person name="Ng V."/>
            <person name="Cullen D."/>
            <person name="Martin F."/>
            <person name="Rosso M.-N."/>
            <person name="Henrissat B."/>
            <person name="Hibbett D."/>
            <person name="Martinez A.T."/>
            <person name="Grigoriev I.V."/>
        </authorList>
    </citation>
    <scope>NUCLEOTIDE SEQUENCE</scope>
    <source>
        <strain evidence="2">AH 40177</strain>
    </source>
</reference>
<evidence type="ECO:0000313" key="2">
    <source>
        <dbReference type="EMBL" id="KAF9029755.1"/>
    </source>
</evidence>
<comment type="caution">
    <text evidence="2">The sequence shown here is derived from an EMBL/GenBank/DDBJ whole genome shotgun (WGS) entry which is preliminary data.</text>
</comment>
<dbReference type="OrthoDB" id="3060861at2759"/>
<keyword evidence="3" id="KW-1185">Reference proteome</keyword>
<evidence type="ECO:0000313" key="3">
    <source>
        <dbReference type="Proteomes" id="UP000772434"/>
    </source>
</evidence>
<organism evidence="2 3">
    <name type="scientific">Rhodocollybia butyracea</name>
    <dbReference type="NCBI Taxonomy" id="206335"/>
    <lineage>
        <taxon>Eukaryota</taxon>
        <taxon>Fungi</taxon>
        <taxon>Dikarya</taxon>
        <taxon>Basidiomycota</taxon>
        <taxon>Agaricomycotina</taxon>
        <taxon>Agaricomycetes</taxon>
        <taxon>Agaricomycetidae</taxon>
        <taxon>Agaricales</taxon>
        <taxon>Marasmiineae</taxon>
        <taxon>Omphalotaceae</taxon>
        <taxon>Rhodocollybia</taxon>
    </lineage>
</organism>
<feature type="coiled-coil region" evidence="1">
    <location>
        <begin position="147"/>
        <end position="188"/>
    </location>
</feature>
<accession>A0A9P5TV20</accession>
<protein>
    <submittedName>
        <fullName evidence="2">Uncharacterized protein</fullName>
    </submittedName>
</protein>
<name>A0A9P5TV20_9AGAR</name>